<sequence>MTISLETILRHMGWANQQIFSQMSHLPDEALGAYITNQEWHVAEILSHITRSADWYVYRISGRQVTETTMPTTMKDIKDLAKKLEKFDSELLELAKQSDRVIEVSRDGVITHWQAATILSQAVHHAIEHRCQAVTALEFKGYKAPDLDDYDVWGYELSTK</sequence>
<keyword evidence="1" id="KW-0479">Metal-binding</keyword>
<organism evidence="2">
    <name type="scientific">freshwater metagenome</name>
    <dbReference type="NCBI Taxonomy" id="449393"/>
    <lineage>
        <taxon>unclassified sequences</taxon>
        <taxon>metagenomes</taxon>
        <taxon>ecological metagenomes</taxon>
    </lineage>
</organism>
<dbReference type="InterPro" id="IPR007837">
    <property type="entry name" value="DinB"/>
</dbReference>
<dbReference type="GO" id="GO:0046872">
    <property type="term" value="F:metal ion binding"/>
    <property type="evidence" value="ECO:0007669"/>
    <property type="project" value="UniProtKB-KW"/>
</dbReference>
<proteinExistence type="predicted"/>
<evidence type="ECO:0000256" key="1">
    <source>
        <dbReference type="ARBA" id="ARBA00022723"/>
    </source>
</evidence>
<gene>
    <name evidence="2" type="ORF">UFOPK3124_00571</name>
</gene>
<accession>A0A6J6YW78</accession>
<dbReference type="InterPro" id="IPR034660">
    <property type="entry name" value="DinB/YfiT-like"/>
</dbReference>
<protein>
    <submittedName>
        <fullName evidence="2">Unannotated protein</fullName>
    </submittedName>
</protein>
<evidence type="ECO:0000313" key="2">
    <source>
        <dbReference type="EMBL" id="CAB4813399.1"/>
    </source>
</evidence>
<dbReference type="Pfam" id="PF05163">
    <property type="entry name" value="DinB"/>
    <property type="match status" value="1"/>
</dbReference>
<dbReference type="Gene3D" id="1.20.120.450">
    <property type="entry name" value="dinb family like domain"/>
    <property type="match status" value="1"/>
</dbReference>
<dbReference type="EMBL" id="CAFAAY010000030">
    <property type="protein sequence ID" value="CAB4813399.1"/>
    <property type="molecule type" value="Genomic_DNA"/>
</dbReference>
<reference evidence="2" key="1">
    <citation type="submission" date="2020-05" db="EMBL/GenBank/DDBJ databases">
        <authorList>
            <person name="Chiriac C."/>
            <person name="Salcher M."/>
            <person name="Ghai R."/>
            <person name="Kavagutti S V."/>
        </authorList>
    </citation>
    <scope>NUCLEOTIDE SEQUENCE</scope>
</reference>
<dbReference type="AlphaFoldDB" id="A0A6J6YW78"/>
<name>A0A6J6YW78_9ZZZZ</name>
<dbReference type="SUPFAM" id="SSF109854">
    <property type="entry name" value="DinB/YfiT-like putative metalloenzymes"/>
    <property type="match status" value="1"/>
</dbReference>